<protein>
    <submittedName>
        <fullName evidence="2">Uncharacterized protein</fullName>
    </submittedName>
</protein>
<dbReference type="RefSeq" id="XP_040739960.1">
    <property type="nucleotide sequence ID" value="XM_040892272.1"/>
</dbReference>
<dbReference type="AlphaFoldDB" id="A0A1Y1VX34"/>
<gene>
    <name evidence="2" type="ORF">DL89DRAFT_93249</name>
</gene>
<comment type="caution">
    <text evidence="2">The sequence shown here is derived from an EMBL/GenBank/DDBJ whole genome shotgun (WGS) entry which is preliminary data.</text>
</comment>
<proteinExistence type="predicted"/>
<reference evidence="2 3" key="1">
    <citation type="submission" date="2016-07" db="EMBL/GenBank/DDBJ databases">
        <title>Pervasive Adenine N6-methylation of Active Genes in Fungi.</title>
        <authorList>
            <consortium name="DOE Joint Genome Institute"/>
            <person name="Mondo S.J."/>
            <person name="Dannebaum R.O."/>
            <person name="Kuo R.C."/>
            <person name="Labutti K."/>
            <person name="Haridas S."/>
            <person name="Kuo A."/>
            <person name="Salamov A."/>
            <person name="Ahrendt S.R."/>
            <person name="Lipzen A."/>
            <person name="Sullivan W."/>
            <person name="Andreopoulos W.B."/>
            <person name="Clum A."/>
            <person name="Lindquist E."/>
            <person name="Daum C."/>
            <person name="Ramamoorthy G.K."/>
            <person name="Gryganskyi A."/>
            <person name="Culley D."/>
            <person name="Magnuson J.K."/>
            <person name="James T.Y."/>
            <person name="O'Malley M.A."/>
            <person name="Stajich J.E."/>
            <person name="Spatafora J.W."/>
            <person name="Visel A."/>
            <person name="Grigoriev I.V."/>
        </authorList>
    </citation>
    <scope>NUCLEOTIDE SEQUENCE [LARGE SCALE GENOMIC DNA]</scope>
    <source>
        <strain evidence="2 3">ATCC 12442</strain>
    </source>
</reference>
<keyword evidence="3" id="KW-1185">Reference proteome</keyword>
<dbReference type="EMBL" id="MCFD01000020">
    <property type="protein sequence ID" value="ORX65877.1"/>
    <property type="molecule type" value="Genomic_DNA"/>
</dbReference>
<evidence type="ECO:0000313" key="3">
    <source>
        <dbReference type="Proteomes" id="UP000193922"/>
    </source>
</evidence>
<name>A0A1Y1VX34_9FUNG</name>
<evidence type="ECO:0000313" key="2">
    <source>
        <dbReference type="EMBL" id="ORX65877.1"/>
    </source>
</evidence>
<feature type="region of interest" description="Disordered" evidence="1">
    <location>
        <begin position="38"/>
        <end position="63"/>
    </location>
</feature>
<sequence length="98" mass="11162">MVASLCVRCFARWPREQKPALAVCVLCRWSFCRKGPCAWEQKSQSGGRKRETRPRRKTQGLWPAINRPGASAGWLSLCVRLLETRLFLPPTRFCTAAV</sequence>
<dbReference type="Proteomes" id="UP000193922">
    <property type="component" value="Unassembled WGS sequence"/>
</dbReference>
<evidence type="ECO:0000256" key="1">
    <source>
        <dbReference type="SAM" id="MobiDB-lite"/>
    </source>
</evidence>
<accession>A0A1Y1VX34</accession>
<dbReference type="GeneID" id="63808920"/>
<organism evidence="2 3">
    <name type="scientific">Linderina pennispora</name>
    <dbReference type="NCBI Taxonomy" id="61395"/>
    <lineage>
        <taxon>Eukaryota</taxon>
        <taxon>Fungi</taxon>
        <taxon>Fungi incertae sedis</taxon>
        <taxon>Zoopagomycota</taxon>
        <taxon>Kickxellomycotina</taxon>
        <taxon>Kickxellomycetes</taxon>
        <taxon>Kickxellales</taxon>
        <taxon>Kickxellaceae</taxon>
        <taxon>Linderina</taxon>
    </lineage>
</organism>